<evidence type="ECO:0000256" key="2">
    <source>
        <dbReference type="ARBA" id="ARBA00022840"/>
    </source>
</evidence>
<proteinExistence type="inferred from homology"/>
<keyword evidence="4" id="KW-0723">Serine/threonine-protein kinase</keyword>
<evidence type="ECO:0000313" key="7">
    <source>
        <dbReference type="EMBL" id="CAH7669987.1"/>
    </source>
</evidence>
<evidence type="ECO:0000259" key="6">
    <source>
        <dbReference type="PROSITE" id="PS50011"/>
    </source>
</evidence>
<feature type="transmembrane region" description="Helical" evidence="5">
    <location>
        <begin position="215"/>
        <end position="232"/>
    </location>
</feature>
<evidence type="ECO:0000313" key="9">
    <source>
        <dbReference type="Proteomes" id="UP001153365"/>
    </source>
</evidence>
<gene>
    <name evidence="8" type="ORF">PPACK8108_LOCUS17634</name>
    <name evidence="7" type="ORF">PPACK8108_LOCUS4657</name>
</gene>
<evidence type="ECO:0000256" key="5">
    <source>
        <dbReference type="SAM" id="Phobius"/>
    </source>
</evidence>
<keyword evidence="1 3" id="KW-0547">Nucleotide-binding</keyword>
<comment type="similarity">
    <text evidence="4">Belongs to the protein kinase superfamily.</text>
</comment>
<evidence type="ECO:0000313" key="8">
    <source>
        <dbReference type="EMBL" id="CAH7683856.1"/>
    </source>
</evidence>
<dbReference type="GO" id="GO:0005524">
    <property type="term" value="F:ATP binding"/>
    <property type="evidence" value="ECO:0007669"/>
    <property type="project" value="UniProtKB-UniRule"/>
</dbReference>
<dbReference type="SMART" id="SM00220">
    <property type="entry name" value="S_TKc"/>
    <property type="match status" value="1"/>
</dbReference>
<keyword evidence="9" id="KW-1185">Reference proteome</keyword>
<dbReference type="EMBL" id="CALTRL010004966">
    <property type="protein sequence ID" value="CAH7683856.1"/>
    <property type="molecule type" value="Genomic_DNA"/>
</dbReference>
<dbReference type="PROSITE" id="PS00108">
    <property type="entry name" value="PROTEIN_KINASE_ST"/>
    <property type="match status" value="1"/>
</dbReference>
<dbReference type="Gene3D" id="1.10.510.10">
    <property type="entry name" value="Transferase(Phosphotransferase) domain 1"/>
    <property type="match status" value="1"/>
</dbReference>
<evidence type="ECO:0000256" key="3">
    <source>
        <dbReference type="PROSITE-ProRule" id="PRU10141"/>
    </source>
</evidence>
<dbReference type="PANTHER" id="PTHR24347">
    <property type="entry name" value="SERINE/THREONINE-PROTEIN KINASE"/>
    <property type="match status" value="1"/>
</dbReference>
<keyword evidence="5" id="KW-0472">Membrane</keyword>
<dbReference type="EMBL" id="CALTRL010000883">
    <property type="protein sequence ID" value="CAH7669987.1"/>
    <property type="molecule type" value="Genomic_DNA"/>
</dbReference>
<dbReference type="InterPro" id="IPR008271">
    <property type="entry name" value="Ser/Thr_kinase_AS"/>
</dbReference>
<name>A0AAV0BC84_PHAPC</name>
<keyword evidence="5" id="KW-1133">Transmembrane helix</keyword>
<dbReference type="FunFam" id="1.10.510.10:FF:000571">
    <property type="entry name" value="Maternal embryonic leucine zipper kinase"/>
    <property type="match status" value="1"/>
</dbReference>
<feature type="domain" description="Protein kinase" evidence="6">
    <location>
        <begin position="26"/>
        <end position="288"/>
    </location>
</feature>
<dbReference type="CDD" id="cd05117">
    <property type="entry name" value="STKc_CAMK"/>
    <property type="match status" value="1"/>
</dbReference>
<sequence>MTQPKKRVMRALGLRDATVHARKSEFRWGDHIGSGTFGEVTRCTWLTKNPPMEVAVKVVAKSMIPDLDRQLNLLNRILKLRHPHVVQLLDWFQSKDHVYMISELAKGGELFDHTIERGNFTDRQARLMMRDVCSAVEHIHSQGLVHRDLKPENLFVRGDPPYEPPLDIVVADFGVAAYIEKLDGTQITLNGICGSPGYTAPEVYRRQPYGKPVDIWALGVLAFILITGRFPFGHLSGPDFLAEVERAPAKFPKKFGITPDAENFIVGCLQVDSSKRWTATEALNHPWLSKPESEDILENGTVASAADTESTRFELPHLVKSELEDESENLAENKLSTDELEENLSKKLVLQRTETASEEPLNIIVH</sequence>
<keyword evidence="5" id="KW-0812">Transmembrane</keyword>
<dbReference type="SUPFAM" id="SSF56112">
    <property type="entry name" value="Protein kinase-like (PK-like)"/>
    <property type="match status" value="1"/>
</dbReference>
<dbReference type="AlphaFoldDB" id="A0AAV0BC84"/>
<keyword evidence="8" id="KW-0808">Transferase</keyword>
<comment type="caution">
    <text evidence="8">The sequence shown here is derived from an EMBL/GenBank/DDBJ whole genome shotgun (WGS) entry which is preliminary data.</text>
</comment>
<keyword evidence="2 3" id="KW-0067">ATP-binding</keyword>
<dbReference type="GO" id="GO:0004674">
    <property type="term" value="F:protein serine/threonine kinase activity"/>
    <property type="evidence" value="ECO:0007669"/>
    <property type="project" value="UniProtKB-KW"/>
</dbReference>
<evidence type="ECO:0000256" key="1">
    <source>
        <dbReference type="ARBA" id="ARBA00022741"/>
    </source>
</evidence>
<reference evidence="8" key="1">
    <citation type="submission" date="2022-06" db="EMBL/GenBank/DDBJ databases">
        <authorList>
            <consortium name="SYNGENTA / RWTH Aachen University"/>
        </authorList>
    </citation>
    <scope>NUCLEOTIDE SEQUENCE</scope>
</reference>
<protein>
    <submittedName>
        <fullName evidence="8">CAMK/CAMK1 protein kinase</fullName>
    </submittedName>
</protein>
<feature type="binding site" evidence="3">
    <location>
        <position position="61"/>
    </location>
    <ligand>
        <name>ATP</name>
        <dbReference type="ChEBI" id="CHEBI:30616"/>
    </ligand>
</feature>
<evidence type="ECO:0000256" key="4">
    <source>
        <dbReference type="RuleBase" id="RU000304"/>
    </source>
</evidence>
<dbReference type="InterPro" id="IPR000719">
    <property type="entry name" value="Prot_kinase_dom"/>
</dbReference>
<keyword evidence="8" id="KW-0418">Kinase</keyword>
<dbReference type="PROSITE" id="PS00107">
    <property type="entry name" value="PROTEIN_KINASE_ATP"/>
    <property type="match status" value="1"/>
</dbReference>
<dbReference type="Pfam" id="PF00069">
    <property type="entry name" value="Pkinase"/>
    <property type="match status" value="1"/>
</dbReference>
<dbReference type="Proteomes" id="UP001153365">
    <property type="component" value="Unassembled WGS sequence"/>
</dbReference>
<accession>A0AAV0BC84</accession>
<dbReference type="InterPro" id="IPR017441">
    <property type="entry name" value="Protein_kinase_ATP_BS"/>
</dbReference>
<dbReference type="PROSITE" id="PS50011">
    <property type="entry name" value="PROTEIN_KINASE_DOM"/>
    <property type="match status" value="1"/>
</dbReference>
<organism evidence="8 9">
    <name type="scientific">Phakopsora pachyrhizi</name>
    <name type="common">Asian soybean rust disease fungus</name>
    <dbReference type="NCBI Taxonomy" id="170000"/>
    <lineage>
        <taxon>Eukaryota</taxon>
        <taxon>Fungi</taxon>
        <taxon>Dikarya</taxon>
        <taxon>Basidiomycota</taxon>
        <taxon>Pucciniomycotina</taxon>
        <taxon>Pucciniomycetes</taxon>
        <taxon>Pucciniales</taxon>
        <taxon>Phakopsoraceae</taxon>
        <taxon>Phakopsora</taxon>
    </lineage>
</organism>
<dbReference type="InterPro" id="IPR011009">
    <property type="entry name" value="Kinase-like_dom_sf"/>
</dbReference>